<evidence type="ECO:0000256" key="5">
    <source>
        <dbReference type="PROSITE-ProRule" id="PRU01240"/>
    </source>
</evidence>
<evidence type="ECO:0000256" key="2">
    <source>
        <dbReference type="ARBA" id="ARBA00022670"/>
    </source>
</evidence>
<dbReference type="InterPro" id="IPR023828">
    <property type="entry name" value="Peptidase_S8_Ser-AS"/>
</dbReference>
<dbReference type="PRINTS" id="PR00723">
    <property type="entry name" value="SUBTILISIN"/>
</dbReference>
<evidence type="ECO:0000256" key="7">
    <source>
        <dbReference type="SAM" id="SignalP"/>
    </source>
</evidence>
<sequence>MKRIYYKFLCIFSLGVAVVSCSNDSNLDSNLDVNSDLTEQNFLSESFTPIPNQYIVTFKGNTLSKRPSKKSNISYEKSVENIKEEVISKFKKARISKQNVKATFGYALEGFVAILSDEQLFELKNDPRIKSIELDYMITLAPPPGKGPGNGGGGGGGTTDPQEIPWGINRVGGAVSGVGKTAWIIDSGVDSDHPDLNVDISRSRSYVTKGKYSIEDGSGHGTHVAGTVAALDNNIGVVGVAPGATIVALRVLDNRGSGSFSWTIQALDYVAANANAGDAVNMSLGPRSRYTDSAVDAAALNVASLGIKIAIAAGNSSDDSQFYSPARVNHPNIYTVSAMDINDNWASFSNFGSPVDYAAPGVNVKSTYKDGGYATLNGTSMASPHVCGMLLLGGNIISDGFVNGDPDGNPDPIATHN</sequence>
<feature type="domain" description="Peptidase S8/S53" evidence="8">
    <location>
        <begin position="184"/>
        <end position="391"/>
    </location>
</feature>
<accession>A0A2U2JD62</accession>
<keyword evidence="7" id="KW-0732">Signal</keyword>
<evidence type="ECO:0000313" key="10">
    <source>
        <dbReference type="EMBL" id="PWG06290.1"/>
    </source>
</evidence>
<dbReference type="PANTHER" id="PTHR43806:SF11">
    <property type="entry name" value="CEREVISIN-RELATED"/>
    <property type="match status" value="1"/>
</dbReference>
<keyword evidence="2 5" id="KW-0645">Protease</keyword>
<dbReference type="PROSITE" id="PS51892">
    <property type="entry name" value="SUBTILASE"/>
    <property type="match status" value="1"/>
</dbReference>
<evidence type="ECO:0000313" key="11">
    <source>
        <dbReference type="Proteomes" id="UP000245670"/>
    </source>
</evidence>
<dbReference type="InterPro" id="IPR000209">
    <property type="entry name" value="Peptidase_S8/S53_dom"/>
</dbReference>
<evidence type="ECO:0000256" key="6">
    <source>
        <dbReference type="RuleBase" id="RU003355"/>
    </source>
</evidence>
<dbReference type="InterPro" id="IPR023827">
    <property type="entry name" value="Peptidase_S8_Asp-AS"/>
</dbReference>
<dbReference type="SUPFAM" id="SSF54897">
    <property type="entry name" value="Protease propeptides/inhibitors"/>
    <property type="match status" value="1"/>
</dbReference>
<dbReference type="AlphaFoldDB" id="A0A2U2JD62"/>
<feature type="chain" id="PRO_5015420820" evidence="7">
    <location>
        <begin position="23"/>
        <end position="417"/>
    </location>
</feature>
<evidence type="ECO:0000259" key="9">
    <source>
        <dbReference type="Pfam" id="PF05922"/>
    </source>
</evidence>
<dbReference type="Gene3D" id="3.40.50.200">
    <property type="entry name" value="Peptidase S8/S53 domain"/>
    <property type="match status" value="1"/>
</dbReference>
<dbReference type="SUPFAM" id="SSF52743">
    <property type="entry name" value="Subtilisin-like"/>
    <property type="match status" value="1"/>
</dbReference>
<dbReference type="PROSITE" id="PS51257">
    <property type="entry name" value="PROKAR_LIPOPROTEIN"/>
    <property type="match status" value="1"/>
</dbReference>
<dbReference type="PROSITE" id="PS00138">
    <property type="entry name" value="SUBTILASE_SER"/>
    <property type="match status" value="1"/>
</dbReference>
<feature type="active site" description="Charge relay system" evidence="5">
    <location>
        <position position="380"/>
    </location>
</feature>
<dbReference type="Pfam" id="PF05922">
    <property type="entry name" value="Inhibitor_I9"/>
    <property type="match status" value="1"/>
</dbReference>
<dbReference type="RefSeq" id="WP_109403206.1">
    <property type="nucleotide sequence ID" value="NZ_QFFG01000001.1"/>
</dbReference>
<dbReference type="InterPro" id="IPR050131">
    <property type="entry name" value="Peptidase_S8_subtilisin-like"/>
</dbReference>
<proteinExistence type="inferred from homology"/>
<gene>
    <name evidence="10" type="ORF">DIS07_00210</name>
</gene>
<dbReference type="Gene3D" id="3.30.70.80">
    <property type="entry name" value="Peptidase S8 propeptide/proteinase inhibitor I9"/>
    <property type="match status" value="1"/>
</dbReference>
<reference evidence="10 11" key="1">
    <citation type="submission" date="2018-05" db="EMBL/GenBank/DDBJ databases">
        <title>Polaribacter aquimarinus sp. nov., isolated from sediment in a sediment of sea.</title>
        <authorList>
            <person name="Lu D."/>
        </authorList>
    </citation>
    <scope>NUCLEOTIDE SEQUENCE [LARGE SCALE GENOMIC DNA]</scope>
    <source>
        <strain evidence="10 11">ZY113</strain>
    </source>
</reference>
<dbReference type="OrthoDB" id="9798386at2"/>
<keyword evidence="11" id="KW-1185">Reference proteome</keyword>
<dbReference type="PROSITE" id="PS00136">
    <property type="entry name" value="SUBTILASE_ASP"/>
    <property type="match status" value="1"/>
</dbReference>
<dbReference type="InterPro" id="IPR015500">
    <property type="entry name" value="Peptidase_S8_subtilisin-rel"/>
</dbReference>
<dbReference type="PROSITE" id="PS00137">
    <property type="entry name" value="SUBTILASE_HIS"/>
    <property type="match status" value="1"/>
</dbReference>
<organism evidence="10 11">
    <name type="scientific">Polaribacter aquimarinus</name>
    <dbReference type="NCBI Taxonomy" id="2100726"/>
    <lineage>
        <taxon>Bacteria</taxon>
        <taxon>Pseudomonadati</taxon>
        <taxon>Bacteroidota</taxon>
        <taxon>Flavobacteriia</taxon>
        <taxon>Flavobacteriales</taxon>
        <taxon>Flavobacteriaceae</taxon>
    </lineage>
</organism>
<dbReference type="EMBL" id="QFFG01000001">
    <property type="protein sequence ID" value="PWG06290.1"/>
    <property type="molecule type" value="Genomic_DNA"/>
</dbReference>
<feature type="active site" description="Charge relay system" evidence="5">
    <location>
        <position position="186"/>
    </location>
</feature>
<dbReference type="InterPro" id="IPR037045">
    <property type="entry name" value="S8pro/Inhibitor_I9_sf"/>
</dbReference>
<dbReference type="GO" id="GO:0005615">
    <property type="term" value="C:extracellular space"/>
    <property type="evidence" value="ECO:0007669"/>
    <property type="project" value="TreeGrafter"/>
</dbReference>
<dbReference type="Proteomes" id="UP000245670">
    <property type="component" value="Unassembled WGS sequence"/>
</dbReference>
<dbReference type="GO" id="GO:0004252">
    <property type="term" value="F:serine-type endopeptidase activity"/>
    <property type="evidence" value="ECO:0007669"/>
    <property type="project" value="UniProtKB-UniRule"/>
</dbReference>
<comment type="caution">
    <text evidence="10">The sequence shown here is derived from an EMBL/GenBank/DDBJ whole genome shotgun (WGS) entry which is preliminary data.</text>
</comment>
<dbReference type="GO" id="GO:0006508">
    <property type="term" value="P:proteolysis"/>
    <property type="evidence" value="ECO:0007669"/>
    <property type="project" value="UniProtKB-KW"/>
</dbReference>
<protein>
    <submittedName>
        <fullName evidence="10">Peptidase S8</fullName>
    </submittedName>
</protein>
<dbReference type="InterPro" id="IPR036852">
    <property type="entry name" value="Peptidase_S8/S53_dom_sf"/>
</dbReference>
<name>A0A2U2JD62_9FLAO</name>
<dbReference type="Pfam" id="PF00082">
    <property type="entry name" value="Peptidase_S8"/>
    <property type="match status" value="1"/>
</dbReference>
<evidence type="ECO:0000256" key="4">
    <source>
        <dbReference type="ARBA" id="ARBA00022825"/>
    </source>
</evidence>
<evidence type="ECO:0000256" key="3">
    <source>
        <dbReference type="ARBA" id="ARBA00022801"/>
    </source>
</evidence>
<dbReference type="InterPro" id="IPR010259">
    <property type="entry name" value="S8pro/Inhibitor_I9"/>
</dbReference>
<evidence type="ECO:0000256" key="1">
    <source>
        <dbReference type="ARBA" id="ARBA00011073"/>
    </source>
</evidence>
<keyword evidence="4 5" id="KW-0720">Serine protease</keyword>
<keyword evidence="3 5" id="KW-0378">Hydrolase</keyword>
<dbReference type="PANTHER" id="PTHR43806">
    <property type="entry name" value="PEPTIDASE S8"/>
    <property type="match status" value="1"/>
</dbReference>
<feature type="signal peptide" evidence="7">
    <location>
        <begin position="1"/>
        <end position="22"/>
    </location>
</feature>
<comment type="similarity">
    <text evidence="1 5 6">Belongs to the peptidase S8 family.</text>
</comment>
<dbReference type="InterPro" id="IPR022398">
    <property type="entry name" value="Peptidase_S8_His-AS"/>
</dbReference>
<feature type="active site" description="Charge relay system" evidence="5">
    <location>
        <position position="220"/>
    </location>
</feature>
<evidence type="ECO:0000259" key="8">
    <source>
        <dbReference type="Pfam" id="PF00082"/>
    </source>
</evidence>
<feature type="domain" description="Inhibitor I9" evidence="9">
    <location>
        <begin position="53"/>
        <end position="140"/>
    </location>
</feature>